<evidence type="ECO:0000313" key="3">
    <source>
        <dbReference type="Proteomes" id="UP000299102"/>
    </source>
</evidence>
<evidence type="ECO:0000256" key="1">
    <source>
        <dbReference type="SAM" id="Phobius"/>
    </source>
</evidence>
<organism evidence="2 3">
    <name type="scientific">Eumeta variegata</name>
    <name type="common">Bagworm moth</name>
    <name type="synonym">Eumeta japonica</name>
    <dbReference type="NCBI Taxonomy" id="151549"/>
    <lineage>
        <taxon>Eukaryota</taxon>
        <taxon>Metazoa</taxon>
        <taxon>Ecdysozoa</taxon>
        <taxon>Arthropoda</taxon>
        <taxon>Hexapoda</taxon>
        <taxon>Insecta</taxon>
        <taxon>Pterygota</taxon>
        <taxon>Neoptera</taxon>
        <taxon>Endopterygota</taxon>
        <taxon>Lepidoptera</taxon>
        <taxon>Glossata</taxon>
        <taxon>Ditrysia</taxon>
        <taxon>Tineoidea</taxon>
        <taxon>Psychidae</taxon>
        <taxon>Oiketicinae</taxon>
        <taxon>Eumeta</taxon>
    </lineage>
</organism>
<keyword evidence="1" id="KW-0472">Membrane</keyword>
<accession>A0A4C1VJ88</accession>
<reference evidence="2 3" key="1">
    <citation type="journal article" date="2019" name="Commun. Biol.">
        <title>The bagworm genome reveals a unique fibroin gene that provides high tensile strength.</title>
        <authorList>
            <person name="Kono N."/>
            <person name="Nakamura H."/>
            <person name="Ohtoshi R."/>
            <person name="Tomita M."/>
            <person name="Numata K."/>
            <person name="Arakawa K."/>
        </authorList>
    </citation>
    <scope>NUCLEOTIDE SEQUENCE [LARGE SCALE GENOMIC DNA]</scope>
</reference>
<evidence type="ECO:0000313" key="2">
    <source>
        <dbReference type="EMBL" id="GBP38462.1"/>
    </source>
</evidence>
<dbReference type="Proteomes" id="UP000299102">
    <property type="component" value="Unassembled WGS sequence"/>
</dbReference>
<name>A0A4C1VJ88_EUMVA</name>
<feature type="transmembrane region" description="Helical" evidence="1">
    <location>
        <begin position="6"/>
        <end position="26"/>
    </location>
</feature>
<gene>
    <name evidence="2" type="ORF">EVAR_23668_1</name>
</gene>
<keyword evidence="3" id="KW-1185">Reference proteome</keyword>
<dbReference type="AlphaFoldDB" id="A0A4C1VJ88"/>
<protein>
    <submittedName>
        <fullName evidence="2">Uncharacterized protein</fullName>
    </submittedName>
</protein>
<keyword evidence="1" id="KW-0812">Transmembrane</keyword>
<comment type="caution">
    <text evidence="2">The sequence shown here is derived from an EMBL/GenBank/DDBJ whole genome shotgun (WGS) entry which is preliminary data.</text>
</comment>
<sequence>MVSRVNLQAHLELFTISLWVIMYLLVRSKNKGSGGRVAVSERTYAYPSIQRSKSAGKVLMTCDIFLNRDDVVYIQNRSRGRISYQRDSIAHTGFVGDTKSGGGGAASGAIHATKRLERESMSEGRWGEGEKERERMKERVRESEVAESRMEGSIKLAFFLRDGFYQLTFPAIRVMSFIK</sequence>
<proteinExistence type="predicted"/>
<dbReference type="EMBL" id="BGZK01000349">
    <property type="protein sequence ID" value="GBP38462.1"/>
    <property type="molecule type" value="Genomic_DNA"/>
</dbReference>
<keyword evidence="1" id="KW-1133">Transmembrane helix</keyword>